<feature type="transmembrane region" description="Helical" evidence="6">
    <location>
        <begin position="26"/>
        <end position="46"/>
    </location>
</feature>
<dbReference type="InterPro" id="IPR052337">
    <property type="entry name" value="SAT4-like"/>
</dbReference>
<keyword evidence="3 6" id="KW-1133">Transmembrane helix</keyword>
<name>A0A6A5X8W9_9PLEO</name>
<keyword evidence="4 6" id="KW-0472">Membrane</keyword>
<feature type="transmembrane region" description="Helical" evidence="6">
    <location>
        <begin position="226"/>
        <end position="248"/>
    </location>
</feature>
<proteinExistence type="inferred from homology"/>
<dbReference type="Pfam" id="PF20684">
    <property type="entry name" value="Fung_rhodopsin"/>
    <property type="match status" value="1"/>
</dbReference>
<gene>
    <name evidence="8" type="ORF">BU24DRAFT_84451</name>
</gene>
<feature type="domain" description="Rhodopsin" evidence="7">
    <location>
        <begin position="49"/>
        <end position="288"/>
    </location>
</feature>
<dbReference type="RefSeq" id="XP_033377543.1">
    <property type="nucleotide sequence ID" value="XM_033534700.1"/>
</dbReference>
<evidence type="ECO:0000313" key="8">
    <source>
        <dbReference type="EMBL" id="KAF2009204.1"/>
    </source>
</evidence>
<dbReference type="PANTHER" id="PTHR33048:SF156">
    <property type="entry name" value="INTEGRAL MEMBRANE PROTEIN"/>
    <property type="match status" value="1"/>
</dbReference>
<dbReference type="Proteomes" id="UP000799778">
    <property type="component" value="Unassembled WGS sequence"/>
</dbReference>
<dbReference type="AlphaFoldDB" id="A0A6A5X8W9"/>
<dbReference type="GeneID" id="54292097"/>
<comment type="subcellular location">
    <subcellularLocation>
        <location evidence="1">Membrane</location>
        <topology evidence="1">Multi-pass membrane protein</topology>
    </subcellularLocation>
</comment>
<evidence type="ECO:0000256" key="4">
    <source>
        <dbReference type="ARBA" id="ARBA00023136"/>
    </source>
</evidence>
<sequence length="370" mass="40871">MAGHGTYPLNVELSQRYLDEDNSAPLLATCITFFTIESIFIAFLYVSRYLSKDQKANMWMTLLMTAGFISCCGKITLGILAVEIGGAGRHMAYLHRSHPEQISNLLKIQTALQIVCPLTTSLTKLGILSLLHQILGRTSQRTSLIIKITFGLSLAIAIVQVIIPFANCKPFSKTWTSMGSGECLVSGLDLWRYLSIPNVVTTIIMICIPLPVLYKLKVNLSTKLGLGLVFAVCIVGVVAAIMRFHSFLQVKNFNDISYEIIAPLCWTVAESGIYLMAGVLPTMRPLARKVFRDTRFERLLSRSFGRTTGSWGNRRASRFVGKPLPGSQPVGTDDLTTTSELECGKFSDGRFSDDGSEHGYENRVRPMGKI</sequence>
<keyword evidence="2 6" id="KW-0812">Transmembrane</keyword>
<feature type="transmembrane region" description="Helical" evidence="6">
    <location>
        <begin position="111"/>
        <end position="132"/>
    </location>
</feature>
<dbReference type="EMBL" id="ML978079">
    <property type="protein sequence ID" value="KAF2009204.1"/>
    <property type="molecule type" value="Genomic_DNA"/>
</dbReference>
<dbReference type="PANTHER" id="PTHR33048">
    <property type="entry name" value="PTH11-LIKE INTEGRAL MEMBRANE PROTEIN (AFU_ORTHOLOGUE AFUA_5G11245)"/>
    <property type="match status" value="1"/>
</dbReference>
<evidence type="ECO:0000256" key="3">
    <source>
        <dbReference type="ARBA" id="ARBA00022989"/>
    </source>
</evidence>
<organism evidence="8 9">
    <name type="scientific">Aaosphaeria arxii CBS 175.79</name>
    <dbReference type="NCBI Taxonomy" id="1450172"/>
    <lineage>
        <taxon>Eukaryota</taxon>
        <taxon>Fungi</taxon>
        <taxon>Dikarya</taxon>
        <taxon>Ascomycota</taxon>
        <taxon>Pezizomycotina</taxon>
        <taxon>Dothideomycetes</taxon>
        <taxon>Pleosporomycetidae</taxon>
        <taxon>Pleosporales</taxon>
        <taxon>Pleosporales incertae sedis</taxon>
        <taxon>Aaosphaeria</taxon>
    </lineage>
</organism>
<feature type="transmembrane region" description="Helical" evidence="6">
    <location>
        <begin position="260"/>
        <end position="280"/>
    </location>
</feature>
<feature type="transmembrane region" description="Helical" evidence="6">
    <location>
        <begin position="194"/>
        <end position="214"/>
    </location>
</feature>
<dbReference type="InterPro" id="IPR049326">
    <property type="entry name" value="Rhodopsin_dom_fungi"/>
</dbReference>
<comment type="similarity">
    <text evidence="5">Belongs to the SAT4 family.</text>
</comment>
<evidence type="ECO:0000256" key="6">
    <source>
        <dbReference type="SAM" id="Phobius"/>
    </source>
</evidence>
<feature type="transmembrane region" description="Helical" evidence="6">
    <location>
        <begin position="58"/>
        <end position="82"/>
    </location>
</feature>
<protein>
    <recommendedName>
        <fullName evidence="7">Rhodopsin domain-containing protein</fullName>
    </recommendedName>
</protein>
<keyword evidence="9" id="KW-1185">Reference proteome</keyword>
<evidence type="ECO:0000313" key="9">
    <source>
        <dbReference type="Proteomes" id="UP000799778"/>
    </source>
</evidence>
<accession>A0A6A5X8W9</accession>
<evidence type="ECO:0000256" key="5">
    <source>
        <dbReference type="ARBA" id="ARBA00038359"/>
    </source>
</evidence>
<dbReference type="OrthoDB" id="3648173at2759"/>
<evidence type="ECO:0000259" key="7">
    <source>
        <dbReference type="Pfam" id="PF20684"/>
    </source>
</evidence>
<feature type="transmembrane region" description="Helical" evidence="6">
    <location>
        <begin position="144"/>
        <end position="166"/>
    </location>
</feature>
<evidence type="ECO:0000256" key="1">
    <source>
        <dbReference type="ARBA" id="ARBA00004141"/>
    </source>
</evidence>
<reference evidence="8" key="1">
    <citation type="journal article" date="2020" name="Stud. Mycol.">
        <title>101 Dothideomycetes genomes: a test case for predicting lifestyles and emergence of pathogens.</title>
        <authorList>
            <person name="Haridas S."/>
            <person name="Albert R."/>
            <person name="Binder M."/>
            <person name="Bloem J."/>
            <person name="Labutti K."/>
            <person name="Salamov A."/>
            <person name="Andreopoulos B."/>
            <person name="Baker S."/>
            <person name="Barry K."/>
            <person name="Bills G."/>
            <person name="Bluhm B."/>
            <person name="Cannon C."/>
            <person name="Castanera R."/>
            <person name="Culley D."/>
            <person name="Daum C."/>
            <person name="Ezra D."/>
            <person name="Gonzalez J."/>
            <person name="Henrissat B."/>
            <person name="Kuo A."/>
            <person name="Liang C."/>
            <person name="Lipzen A."/>
            <person name="Lutzoni F."/>
            <person name="Magnuson J."/>
            <person name="Mondo S."/>
            <person name="Nolan M."/>
            <person name="Ohm R."/>
            <person name="Pangilinan J."/>
            <person name="Park H.-J."/>
            <person name="Ramirez L."/>
            <person name="Alfaro M."/>
            <person name="Sun H."/>
            <person name="Tritt A."/>
            <person name="Yoshinaga Y."/>
            <person name="Zwiers L.-H."/>
            <person name="Turgeon B."/>
            <person name="Goodwin S."/>
            <person name="Spatafora J."/>
            <person name="Crous P."/>
            <person name="Grigoriev I."/>
        </authorList>
    </citation>
    <scope>NUCLEOTIDE SEQUENCE</scope>
    <source>
        <strain evidence="8">CBS 175.79</strain>
    </source>
</reference>
<dbReference type="GO" id="GO:0016020">
    <property type="term" value="C:membrane"/>
    <property type="evidence" value="ECO:0007669"/>
    <property type="project" value="UniProtKB-SubCell"/>
</dbReference>
<evidence type="ECO:0000256" key="2">
    <source>
        <dbReference type="ARBA" id="ARBA00022692"/>
    </source>
</evidence>